<evidence type="ECO:0000313" key="9">
    <source>
        <dbReference type="Proteomes" id="UP000773614"/>
    </source>
</evidence>
<organism evidence="8 9">
    <name type="scientific">Propylenella binzhouense</name>
    <dbReference type="NCBI Taxonomy" id="2555902"/>
    <lineage>
        <taxon>Bacteria</taxon>
        <taxon>Pseudomonadati</taxon>
        <taxon>Pseudomonadota</taxon>
        <taxon>Alphaproteobacteria</taxon>
        <taxon>Hyphomicrobiales</taxon>
        <taxon>Propylenellaceae</taxon>
        <taxon>Propylenella</taxon>
    </lineage>
</organism>
<comment type="caution">
    <text evidence="8">The sequence shown here is derived from an EMBL/GenBank/DDBJ whole genome shotgun (WGS) entry which is preliminary data.</text>
</comment>
<evidence type="ECO:0000256" key="7">
    <source>
        <dbReference type="ARBA" id="ARBA00023033"/>
    </source>
</evidence>
<sequence length="557" mass="62470">MGGSRTSSGDRACDFDVIVVGAGFAGLYMIHKLRQMGMSVRAYEAADDVGGVWYWNRYPGARCDVESMQYSYGFSEELQQEWNWTERFAQQPEILAYIQHVADRFELRSAIQFKTRVEAASFDEPTASWTVTTDRGDRVTAPFLVMASGSLSTARLPDICGIEDFGGRFYHTGQWPAHKIDFSGRRVGVVGTGSSGVQAIPMIAREAEHVYVFQRTPNFVIPARNRPLDDEGQRKWKDRYPEHRARAKQVGTFYEFSDRSAMDVSEDERRAEYDRRWAEGGVNFVHSFKDIYLNEESNKTAADYVRERIRSIVNDPEVAEKLCPKDHPLGTKRICVGSDYYETYNRDNVTLIDLRSEPIDRILSGGVRTAAAVYAIDTLVFATGYDALTGALTAIDIRGRDGVALKDKWEHGPQNYLGLMTAGFPNMFIITGPGSPSVLVNMIVGIEQHVEWIADCIQHLRASGFDTIEAARTAEQDWVRHVNEEADKTLFPRANSWYIGANVPGKPRVFLPYTAGIGRYRKTCEDVAAAGYRGFVLGTAPAKQGRGDHQDRRQAVA</sequence>
<dbReference type="InterPro" id="IPR050775">
    <property type="entry name" value="FAD-binding_Monooxygenases"/>
</dbReference>
<evidence type="ECO:0000256" key="6">
    <source>
        <dbReference type="ARBA" id="ARBA00023002"/>
    </source>
</evidence>
<evidence type="ECO:0000256" key="4">
    <source>
        <dbReference type="ARBA" id="ARBA00022827"/>
    </source>
</evidence>
<dbReference type="Proteomes" id="UP000773614">
    <property type="component" value="Unassembled WGS sequence"/>
</dbReference>
<accession>A0A964T1Y4</accession>
<dbReference type="GO" id="GO:0004499">
    <property type="term" value="F:N,N-dimethylaniline monooxygenase activity"/>
    <property type="evidence" value="ECO:0007669"/>
    <property type="project" value="InterPro"/>
</dbReference>
<evidence type="ECO:0000256" key="5">
    <source>
        <dbReference type="ARBA" id="ARBA00022857"/>
    </source>
</evidence>
<comment type="similarity">
    <text evidence="2">Belongs to the FAD-binding monooxygenase family.</text>
</comment>
<proteinExistence type="inferred from homology"/>
<dbReference type="Gene3D" id="3.50.50.60">
    <property type="entry name" value="FAD/NAD(P)-binding domain"/>
    <property type="match status" value="2"/>
</dbReference>
<dbReference type="InterPro" id="IPR036188">
    <property type="entry name" value="FAD/NAD-bd_sf"/>
</dbReference>
<evidence type="ECO:0000256" key="2">
    <source>
        <dbReference type="ARBA" id="ARBA00010139"/>
    </source>
</evidence>
<gene>
    <name evidence="8" type="ORF">E4O86_04155</name>
</gene>
<dbReference type="GO" id="GO:0050660">
    <property type="term" value="F:flavin adenine dinucleotide binding"/>
    <property type="evidence" value="ECO:0007669"/>
    <property type="project" value="InterPro"/>
</dbReference>
<evidence type="ECO:0000256" key="1">
    <source>
        <dbReference type="ARBA" id="ARBA00001974"/>
    </source>
</evidence>
<dbReference type="PRINTS" id="PR00411">
    <property type="entry name" value="PNDRDTASEI"/>
</dbReference>
<keyword evidence="9" id="KW-1185">Reference proteome</keyword>
<keyword evidence="5" id="KW-0521">NADP</keyword>
<evidence type="ECO:0000313" key="8">
    <source>
        <dbReference type="EMBL" id="MYZ46903.1"/>
    </source>
</evidence>
<protein>
    <submittedName>
        <fullName evidence="8">NAD(P)/FAD-dependent oxidoreductase</fullName>
    </submittedName>
</protein>
<comment type="cofactor">
    <cofactor evidence="1">
        <name>FAD</name>
        <dbReference type="ChEBI" id="CHEBI:57692"/>
    </cofactor>
</comment>
<dbReference type="EMBL" id="SPKJ01000007">
    <property type="protein sequence ID" value="MYZ46903.1"/>
    <property type="molecule type" value="Genomic_DNA"/>
</dbReference>
<name>A0A964T1Y4_9HYPH</name>
<keyword evidence="3" id="KW-0285">Flavoprotein</keyword>
<dbReference type="Pfam" id="PF00743">
    <property type="entry name" value="FMO-like"/>
    <property type="match status" value="1"/>
</dbReference>
<dbReference type="AlphaFoldDB" id="A0A964T1Y4"/>
<dbReference type="SUPFAM" id="SSF51905">
    <property type="entry name" value="FAD/NAD(P)-binding domain"/>
    <property type="match status" value="2"/>
</dbReference>
<evidence type="ECO:0000256" key="3">
    <source>
        <dbReference type="ARBA" id="ARBA00022630"/>
    </source>
</evidence>
<dbReference type="InterPro" id="IPR020946">
    <property type="entry name" value="Flavin_mOase-like"/>
</dbReference>
<dbReference type="PANTHER" id="PTHR43098:SF3">
    <property type="entry name" value="L-ORNITHINE N(5)-MONOOXYGENASE-RELATED"/>
    <property type="match status" value="1"/>
</dbReference>
<keyword evidence="4" id="KW-0274">FAD</keyword>
<dbReference type="PANTHER" id="PTHR43098">
    <property type="entry name" value="L-ORNITHINE N(5)-MONOOXYGENASE-RELATED"/>
    <property type="match status" value="1"/>
</dbReference>
<dbReference type="GO" id="GO:0050661">
    <property type="term" value="F:NADP binding"/>
    <property type="evidence" value="ECO:0007669"/>
    <property type="project" value="InterPro"/>
</dbReference>
<dbReference type="OrthoDB" id="312624at2"/>
<keyword evidence="6" id="KW-0560">Oxidoreductase</keyword>
<reference evidence="8" key="1">
    <citation type="submission" date="2019-03" db="EMBL/GenBank/DDBJ databases">
        <title>Afifella sp. nov., isolated from activated sludge.</title>
        <authorList>
            <person name="Li Q."/>
            <person name="Liu Y."/>
        </authorList>
    </citation>
    <scope>NUCLEOTIDE SEQUENCE</scope>
    <source>
        <strain evidence="8">L72</strain>
    </source>
</reference>
<keyword evidence="7" id="KW-0503">Monooxygenase</keyword>